<accession>A0ABU0MV85</accession>
<dbReference type="InterPro" id="IPR025714">
    <property type="entry name" value="Methyltranfer_dom"/>
</dbReference>
<dbReference type="InterPro" id="IPR029063">
    <property type="entry name" value="SAM-dependent_MTases_sf"/>
</dbReference>
<dbReference type="SUPFAM" id="SSF53335">
    <property type="entry name" value="S-adenosyl-L-methionine-dependent methyltransferases"/>
    <property type="match status" value="1"/>
</dbReference>
<dbReference type="EMBL" id="JAUSVU010000035">
    <property type="protein sequence ID" value="MDQ0536986.1"/>
    <property type="molecule type" value="Genomic_DNA"/>
</dbReference>
<reference evidence="2 3" key="1">
    <citation type="submission" date="2023-07" db="EMBL/GenBank/DDBJ databases">
        <title>Genomic Encyclopedia of Type Strains, Phase IV (KMG-IV): sequencing the most valuable type-strain genomes for metagenomic binning, comparative biology and taxonomic classification.</title>
        <authorList>
            <person name="Goeker M."/>
        </authorList>
    </citation>
    <scope>NUCLEOTIDE SEQUENCE [LARGE SCALE GENOMIC DNA]</scope>
    <source>
        <strain evidence="2 3">DSM 19922</strain>
    </source>
</reference>
<organism evidence="2 3">
    <name type="scientific">Azospirillum picis</name>
    <dbReference type="NCBI Taxonomy" id="488438"/>
    <lineage>
        <taxon>Bacteria</taxon>
        <taxon>Pseudomonadati</taxon>
        <taxon>Pseudomonadota</taxon>
        <taxon>Alphaproteobacteria</taxon>
        <taxon>Rhodospirillales</taxon>
        <taxon>Azospirillaceae</taxon>
        <taxon>Azospirillum</taxon>
    </lineage>
</organism>
<keyword evidence="2" id="KW-0489">Methyltransferase</keyword>
<dbReference type="GO" id="GO:0008168">
    <property type="term" value="F:methyltransferase activity"/>
    <property type="evidence" value="ECO:0007669"/>
    <property type="project" value="UniProtKB-KW"/>
</dbReference>
<evidence type="ECO:0000313" key="2">
    <source>
        <dbReference type="EMBL" id="MDQ0536986.1"/>
    </source>
</evidence>
<keyword evidence="2" id="KW-0808">Transferase</keyword>
<feature type="domain" description="Methyltransferase" evidence="1">
    <location>
        <begin position="63"/>
        <end position="170"/>
    </location>
</feature>
<dbReference type="GO" id="GO:0032259">
    <property type="term" value="P:methylation"/>
    <property type="evidence" value="ECO:0007669"/>
    <property type="project" value="UniProtKB-KW"/>
</dbReference>
<dbReference type="Proteomes" id="UP001244552">
    <property type="component" value="Unassembled WGS sequence"/>
</dbReference>
<keyword evidence="3" id="KW-1185">Reference proteome</keyword>
<dbReference type="PANTHER" id="PTHR43861">
    <property type="entry name" value="TRANS-ACONITATE 2-METHYLTRANSFERASE-RELATED"/>
    <property type="match status" value="1"/>
</dbReference>
<dbReference type="Pfam" id="PF13847">
    <property type="entry name" value="Methyltransf_31"/>
    <property type="match status" value="1"/>
</dbReference>
<gene>
    <name evidence="2" type="ORF">QO018_005885</name>
</gene>
<evidence type="ECO:0000259" key="1">
    <source>
        <dbReference type="Pfam" id="PF13847"/>
    </source>
</evidence>
<evidence type="ECO:0000313" key="3">
    <source>
        <dbReference type="Proteomes" id="UP001244552"/>
    </source>
</evidence>
<sequence>MSIANSIRSGFEDIVREDGPWTAHYFELPGGVETMPGQFSTWTRNRAMFSLRCAQLALGKPTSSIRALDLGCLEGGIAIALAQAGCEVIGLEIREQSIRKARFVANALDVQRVTFVQGDMLRLADLNLGNFDLIVCAGTLYHVDAPEILHFMQSLNASCQGITVFDTHVAMEANEQYSPVPGLEVVGKSIVEHAPSDQARKSEKLWASAENNHSFWPTERSLANLAIAAGFAQITRPLAPIPEWKWQDRAFWVAYSSAHAAAVGAVPYYGTQYLPDPDRREAMCPTINLQANDQYPNPNTTRLK</sequence>
<dbReference type="CDD" id="cd02440">
    <property type="entry name" value="AdoMet_MTases"/>
    <property type="match status" value="1"/>
</dbReference>
<dbReference type="Gene3D" id="3.40.50.150">
    <property type="entry name" value="Vaccinia Virus protein VP39"/>
    <property type="match status" value="1"/>
</dbReference>
<name>A0ABU0MV85_9PROT</name>
<comment type="caution">
    <text evidence="2">The sequence shown here is derived from an EMBL/GenBank/DDBJ whole genome shotgun (WGS) entry which is preliminary data.</text>
</comment>
<proteinExistence type="predicted"/>
<protein>
    <submittedName>
        <fullName evidence="2">2-polyprenyl-3-methyl-5-hydroxy-6-metoxy-1, 4-benzoquinol methylase</fullName>
    </submittedName>
</protein>
<dbReference type="RefSeq" id="WP_209990534.1">
    <property type="nucleotide sequence ID" value="NZ_JAGINO010000035.1"/>
</dbReference>